<dbReference type="Proteomes" id="UP000297890">
    <property type="component" value="Unassembled WGS sequence"/>
</dbReference>
<feature type="transmembrane region" description="Helical" evidence="5">
    <location>
        <begin position="116"/>
        <end position="139"/>
    </location>
</feature>
<evidence type="ECO:0000256" key="2">
    <source>
        <dbReference type="ARBA" id="ARBA00022692"/>
    </source>
</evidence>
<dbReference type="Pfam" id="PF13664">
    <property type="entry name" value="DUF4149"/>
    <property type="match status" value="1"/>
</dbReference>
<evidence type="ECO:0000259" key="6">
    <source>
        <dbReference type="Pfam" id="PF13664"/>
    </source>
</evidence>
<protein>
    <submittedName>
        <fullName evidence="7">DUF4149 domain-containing protein</fullName>
    </submittedName>
</protein>
<dbReference type="RefSeq" id="WP_135281954.1">
    <property type="nucleotide sequence ID" value="NZ_SRIO01000009.1"/>
</dbReference>
<reference evidence="7 8" key="1">
    <citation type="journal article" date="2019" name="ISME J.">
        <title>Candidatus Macondimonas diazotrophica, a novel gammaproteobacterial genus dominating crude-oil-contaminated coastal sediments.</title>
        <authorList>
            <person name="Karthikeyan S."/>
            <person name="Konstantinidis K."/>
        </authorList>
    </citation>
    <scope>NUCLEOTIDE SEQUENCE [LARGE SCALE GENOMIC DNA]</scope>
    <source>
        <strain evidence="7 8">KTK01</strain>
    </source>
</reference>
<evidence type="ECO:0000256" key="1">
    <source>
        <dbReference type="ARBA" id="ARBA00004370"/>
    </source>
</evidence>
<dbReference type="EMBL" id="SRIO01000009">
    <property type="protein sequence ID" value="TFZ82479.1"/>
    <property type="molecule type" value="Genomic_DNA"/>
</dbReference>
<feature type="transmembrane region" description="Helical" evidence="5">
    <location>
        <begin position="20"/>
        <end position="41"/>
    </location>
</feature>
<organism evidence="7 8">
    <name type="scientific">Candidatus Macondimonas diazotrophica</name>
    <dbReference type="NCBI Taxonomy" id="2305248"/>
    <lineage>
        <taxon>Bacteria</taxon>
        <taxon>Pseudomonadati</taxon>
        <taxon>Pseudomonadota</taxon>
        <taxon>Gammaproteobacteria</taxon>
        <taxon>Chromatiales</taxon>
        <taxon>Ectothiorhodospiraceae</taxon>
        <taxon>Candidatus Macondimonas</taxon>
    </lineage>
</organism>
<accession>A0A4Z0FAK4</accession>
<keyword evidence="2 5" id="KW-0812">Transmembrane</keyword>
<evidence type="ECO:0000313" key="7">
    <source>
        <dbReference type="EMBL" id="TFZ82479.1"/>
    </source>
</evidence>
<keyword evidence="3 5" id="KW-1133">Transmembrane helix</keyword>
<sequence length="144" mass="15633">MTTGGRSVWQAQLVPRLLALWLGMQLVIGYGVAPLLFARLGNPGLAGALAGELFRIVMLTGVPVLLGAWWVMRDVPRWKRHLLLATSVAVAAQVVALQPAMAHLKSLGPDYRDGFLIAHGASQLLYAGISLMVLTVLFAPRRRR</sequence>
<evidence type="ECO:0000313" key="8">
    <source>
        <dbReference type="Proteomes" id="UP000297890"/>
    </source>
</evidence>
<proteinExistence type="predicted"/>
<comment type="caution">
    <text evidence="7">The sequence shown here is derived from an EMBL/GenBank/DDBJ whole genome shotgun (WGS) entry which is preliminary data.</text>
</comment>
<comment type="subcellular location">
    <subcellularLocation>
        <location evidence="1">Membrane</location>
    </subcellularLocation>
</comment>
<feature type="transmembrane region" description="Helical" evidence="5">
    <location>
        <begin position="53"/>
        <end position="71"/>
    </location>
</feature>
<name>A0A4Z0FAK4_9GAMM</name>
<evidence type="ECO:0000256" key="5">
    <source>
        <dbReference type="SAM" id="Phobius"/>
    </source>
</evidence>
<dbReference type="AlphaFoldDB" id="A0A4Z0FAK4"/>
<dbReference type="GO" id="GO:0016020">
    <property type="term" value="C:membrane"/>
    <property type="evidence" value="ECO:0007669"/>
    <property type="project" value="UniProtKB-SubCell"/>
</dbReference>
<feature type="transmembrane region" description="Helical" evidence="5">
    <location>
        <begin position="83"/>
        <end position="104"/>
    </location>
</feature>
<keyword evidence="4 5" id="KW-0472">Membrane</keyword>
<feature type="domain" description="TMEM205-like" evidence="6">
    <location>
        <begin position="17"/>
        <end position="106"/>
    </location>
</feature>
<dbReference type="InterPro" id="IPR025423">
    <property type="entry name" value="TMEM205-like"/>
</dbReference>
<evidence type="ECO:0000256" key="4">
    <source>
        <dbReference type="ARBA" id="ARBA00023136"/>
    </source>
</evidence>
<keyword evidence="8" id="KW-1185">Reference proteome</keyword>
<gene>
    <name evidence="7" type="ORF">E4680_08345</name>
</gene>
<evidence type="ECO:0000256" key="3">
    <source>
        <dbReference type="ARBA" id="ARBA00022989"/>
    </source>
</evidence>